<organism evidence="3 4">
    <name type="scientific">Mus spicilegus</name>
    <name type="common">Mound-building mouse</name>
    <dbReference type="NCBI Taxonomy" id="10103"/>
    <lineage>
        <taxon>Eukaryota</taxon>
        <taxon>Metazoa</taxon>
        <taxon>Chordata</taxon>
        <taxon>Craniata</taxon>
        <taxon>Vertebrata</taxon>
        <taxon>Euteleostomi</taxon>
        <taxon>Mammalia</taxon>
        <taxon>Eutheria</taxon>
        <taxon>Euarchontoglires</taxon>
        <taxon>Glires</taxon>
        <taxon>Rodentia</taxon>
        <taxon>Myomorpha</taxon>
        <taxon>Muroidea</taxon>
        <taxon>Muridae</taxon>
        <taxon>Murinae</taxon>
        <taxon>Mus</taxon>
        <taxon>Mus</taxon>
    </lineage>
</organism>
<dbReference type="AlphaFoldDB" id="A0A8C6HCD8"/>
<evidence type="ECO:0000313" key="3">
    <source>
        <dbReference type="Ensembl" id="ENSMSIP00000019585.1"/>
    </source>
</evidence>
<dbReference type="PANTHER" id="PTHR16275">
    <property type="entry name" value="COILED-COIL DOMAIN-CONTAINING PROTEIN 40"/>
    <property type="match status" value="1"/>
</dbReference>
<feature type="region of interest" description="Disordered" evidence="2">
    <location>
        <begin position="346"/>
        <end position="374"/>
    </location>
</feature>
<dbReference type="GO" id="GO:0003356">
    <property type="term" value="P:regulation of cilium beat frequency"/>
    <property type="evidence" value="ECO:0007669"/>
    <property type="project" value="Ensembl"/>
</dbReference>
<reference evidence="3" key="2">
    <citation type="submission" date="2025-09" db="UniProtKB">
        <authorList>
            <consortium name="Ensembl"/>
        </authorList>
    </citation>
    <scope>IDENTIFICATION</scope>
</reference>
<feature type="compositionally biased region" description="Acidic residues" evidence="2">
    <location>
        <begin position="352"/>
        <end position="364"/>
    </location>
</feature>
<reference evidence="3" key="1">
    <citation type="submission" date="2025-08" db="UniProtKB">
        <authorList>
            <consortium name="Ensembl"/>
        </authorList>
    </citation>
    <scope>IDENTIFICATION</scope>
</reference>
<dbReference type="GO" id="GO:0060287">
    <property type="term" value="P:epithelial cilium movement involved in determination of left/right asymmetry"/>
    <property type="evidence" value="ECO:0007669"/>
    <property type="project" value="Ensembl"/>
</dbReference>
<feature type="coiled-coil region" evidence="1">
    <location>
        <begin position="816"/>
        <end position="850"/>
    </location>
</feature>
<feature type="region of interest" description="Disordered" evidence="2">
    <location>
        <begin position="251"/>
        <end position="333"/>
    </location>
</feature>
<feature type="compositionally biased region" description="Low complexity" evidence="2">
    <location>
        <begin position="9"/>
        <end position="19"/>
    </location>
</feature>
<feature type="coiled-coil region" evidence="1">
    <location>
        <begin position="1151"/>
        <end position="1195"/>
    </location>
</feature>
<feature type="coiled-coil region" evidence="1">
    <location>
        <begin position="919"/>
        <end position="1041"/>
    </location>
</feature>
<feature type="region of interest" description="Disordered" evidence="2">
    <location>
        <begin position="207"/>
        <end position="237"/>
    </location>
</feature>
<dbReference type="InterPro" id="IPR037386">
    <property type="entry name" value="CCDC40"/>
</dbReference>
<dbReference type="Pfam" id="PF08647">
    <property type="entry name" value="BRE1"/>
    <property type="match status" value="1"/>
</dbReference>
<feature type="compositionally biased region" description="Acidic residues" evidence="2">
    <location>
        <begin position="97"/>
        <end position="115"/>
    </location>
</feature>
<feature type="compositionally biased region" description="Basic and acidic residues" evidence="2">
    <location>
        <begin position="46"/>
        <end position="56"/>
    </location>
</feature>
<dbReference type="GO" id="GO:0071910">
    <property type="term" value="P:determination of liver left/right asymmetry"/>
    <property type="evidence" value="ECO:0007669"/>
    <property type="project" value="Ensembl"/>
</dbReference>
<feature type="compositionally biased region" description="Low complexity" evidence="2">
    <location>
        <begin position="272"/>
        <end position="284"/>
    </location>
</feature>
<proteinExistence type="predicted"/>
<dbReference type="GO" id="GO:0030324">
    <property type="term" value="P:lung development"/>
    <property type="evidence" value="ECO:0007669"/>
    <property type="project" value="Ensembl"/>
</dbReference>
<evidence type="ECO:0000256" key="1">
    <source>
        <dbReference type="SAM" id="Coils"/>
    </source>
</evidence>
<dbReference type="GO" id="GO:0036159">
    <property type="term" value="P:inner dynein arm assembly"/>
    <property type="evidence" value="ECO:0007669"/>
    <property type="project" value="Ensembl"/>
</dbReference>
<evidence type="ECO:0000256" key="2">
    <source>
        <dbReference type="SAM" id="MobiDB-lite"/>
    </source>
</evidence>
<evidence type="ECO:0000313" key="4">
    <source>
        <dbReference type="Proteomes" id="UP000694415"/>
    </source>
</evidence>
<dbReference type="GeneTree" id="ENSGT00440000035688"/>
<sequence length="1277" mass="145525">MAEPEDQADGSQQEGQQSSAEEDSEQQYTEGPEVSPQLEDNGQEIDEGRDPTRSPEEDITTEGGGGSEGEMMDAEKVSMDGEAISEGEVGSNGETPPETEVEFIGETAPDTDVEFIGETSPGTDVEPTGEISPGTDVEPTGESIQETEVESIGEATPGMDVEPIKKTITELNVESIGEETSETDVDSIRKALRGIDLESITVAYPPKKAKHRKVRPQAEVESTGRAAPEGELEVSDHEKVEALLDELDELSEIVSSPEVSYSDISPLEMGGDDTNASATSTDTSQQGIYKPIEPIEPAEPPEPTEPTESPEPAEPPEDSTVRAPAHPYQRDFPMGARHRFRLSIMGSLTPSDTDDLPLETDEPPQQESVQSTPRALEETGIQFLDQVQSLSPEALLDRATEGSDEAEEEGSQLMVLDPDHPLMIRFQEALKGYLNRQMDKLKLDVQELDVATKQTRSQRQELGVNLYGVQQHLARLQMQLEKSHDRHSLAACERRRKEEELQCARSVYNKTCQTANEERKKLAALQTEVESLALHLFYMQNIEQDVRDDIQVMKQVVRKTETEKMHAEMEKKKQDLFVDQLTERSHQLEENIALFEAQYLSQAEDTRVLKKAVTEAITEIDTIAMEKKRILQQWTTSLVGMKHRNEAYKTVMDALRECQHQVKSTDSEIEVCKKSIMQEEEKNEKLARLLNRAETEAILVQKMTTQCLSKQEALQTEFNTFQLALQDTEEMLNKGCVEHSAVLSELQATRQAFHQEQELRQKMDMSMVDKLQEQGTSSKMTKYFHQLLQKLQKENTNLVTHLSKIDGDIAQATLDITNTNCKIDMHKKTLAELDKEVKRFNDLITNSESEIARRTILIERKQSLINFFNKQLEQMVSELGGEEAGPLELEIKRLSKLTEEYNTGVAEAQMTWLRLQQELVQVTHEREEQLVSVEQLKKEVHIMEQKKLRIESKIEHEKKEQKIVSRHMRDLDNDLSKLNMLLDKNRCSLEELEQKNIATETEFLRTLKDSERETIQMQEKLMELSEEKATLLNSFVEAEHQIMLWEKKIQLAKEMRSSVDSETGQTEIRAMKAEIHRMKVRHGQLLKQQEKMIRDMELAVARRETIVVQAEGQSKIDKKVITKTEFHYQQRELQKKVREMHKATDDCTNTISELEETQKFLSSSLQEKQQLLSEMQATTDVLEEEINQLTALKRQNLLEIVTLQTRGKHLQAAIDGKYVFLHRNSRSQLIERKRLSVRLSQLNTVLSSVQEDYPQYQEVLQKIQQKIATKLETPEPS</sequence>
<keyword evidence="4" id="KW-1185">Reference proteome</keyword>
<dbReference type="GO" id="GO:0044458">
    <property type="term" value="P:motile cilium assembly"/>
    <property type="evidence" value="ECO:0007669"/>
    <property type="project" value="Ensembl"/>
</dbReference>
<dbReference type="GO" id="GO:0005930">
    <property type="term" value="C:axoneme"/>
    <property type="evidence" value="ECO:0007669"/>
    <property type="project" value="Ensembl"/>
</dbReference>
<dbReference type="Ensembl" id="ENSMSIT00000024748.1">
    <property type="protein sequence ID" value="ENSMSIP00000019585.1"/>
    <property type="gene ID" value="ENSMSIG00000016659.1"/>
</dbReference>
<dbReference type="Proteomes" id="UP000694415">
    <property type="component" value="Unplaced"/>
</dbReference>
<dbReference type="GO" id="GO:0030317">
    <property type="term" value="P:flagellated sperm motility"/>
    <property type="evidence" value="ECO:0007669"/>
    <property type="project" value="Ensembl"/>
</dbReference>
<feature type="compositionally biased region" description="Polar residues" evidence="2">
    <location>
        <begin position="253"/>
        <end position="263"/>
    </location>
</feature>
<dbReference type="GO" id="GO:0001947">
    <property type="term" value="P:heart looping"/>
    <property type="evidence" value="ECO:0007669"/>
    <property type="project" value="Ensembl"/>
</dbReference>
<dbReference type="GO" id="GO:0035469">
    <property type="term" value="P:determination of pancreatic left/right asymmetry"/>
    <property type="evidence" value="ECO:0007669"/>
    <property type="project" value="Ensembl"/>
</dbReference>
<keyword evidence="1" id="KW-0175">Coiled coil</keyword>
<dbReference type="PANTHER" id="PTHR16275:SF8">
    <property type="entry name" value="COILED-COIL DOMAIN-CONTAINING PROTEIN 40"/>
    <property type="match status" value="1"/>
</dbReference>
<dbReference type="GO" id="GO:0005576">
    <property type="term" value="C:extracellular region"/>
    <property type="evidence" value="ECO:0007669"/>
    <property type="project" value="GOC"/>
</dbReference>
<protein>
    <submittedName>
        <fullName evidence="3">Coiled-coil domain containing 40</fullName>
    </submittedName>
</protein>
<accession>A0A8C6HCD8</accession>
<dbReference type="GO" id="GO:0071907">
    <property type="term" value="P:determination of digestive tract left/right asymmetry"/>
    <property type="evidence" value="ECO:0007669"/>
    <property type="project" value="Ensembl"/>
</dbReference>
<feature type="region of interest" description="Disordered" evidence="2">
    <location>
        <begin position="1"/>
        <end position="143"/>
    </location>
</feature>
<name>A0A8C6HCD8_MUSSI</name>